<reference evidence="5" key="1">
    <citation type="journal article" date="2020" name="ISME J.">
        <title>Comparative genomics reveals insights into cyanobacterial evolution and habitat adaptation.</title>
        <authorList>
            <person name="Chen M.Y."/>
            <person name="Teng W.K."/>
            <person name="Zhao L."/>
            <person name="Hu C.X."/>
            <person name="Zhou Y.K."/>
            <person name="Han B.P."/>
            <person name="Song L.R."/>
            <person name="Shu W.S."/>
        </authorList>
    </citation>
    <scope>NUCLEOTIDE SEQUENCE [LARGE SCALE GENOMIC DNA]</scope>
    <source>
        <strain evidence="5">FACHB-251</strain>
    </source>
</reference>
<dbReference type="EMBL" id="JACJQU010000007">
    <property type="protein sequence ID" value="MBD2294686.1"/>
    <property type="molecule type" value="Genomic_DNA"/>
</dbReference>
<dbReference type="InterPro" id="IPR041698">
    <property type="entry name" value="Methyltransf_25"/>
</dbReference>
<dbReference type="GO" id="GO:0032259">
    <property type="term" value="P:methylation"/>
    <property type="evidence" value="ECO:0007669"/>
    <property type="project" value="UniProtKB-KW"/>
</dbReference>
<dbReference type="PANTHER" id="PTHR43861:SF1">
    <property type="entry name" value="TRANS-ACONITATE 2-METHYLTRANSFERASE"/>
    <property type="match status" value="1"/>
</dbReference>
<dbReference type="CDD" id="cd02440">
    <property type="entry name" value="AdoMet_MTases"/>
    <property type="match status" value="1"/>
</dbReference>
<dbReference type="RefSeq" id="WP_190561326.1">
    <property type="nucleotide sequence ID" value="NZ_JACJQU010000007.1"/>
</dbReference>
<comment type="caution">
    <text evidence="4">The sequence shown here is derived from an EMBL/GenBank/DDBJ whole genome shotgun (WGS) entry which is preliminary data.</text>
</comment>
<dbReference type="AlphaFoldDB" id="A0A926WJR2"/>
<dbReference type="InterPro" id="IPR029063">
    <property type="entry name" value="SAM-dependent_MTases_sf"/>
</dbReference>
<evidence type="ECO:0000256" key="1">
    <source>
        <dbReference type="ARBA" id="ARBA00022603"/>
    </source>
</evidence>
<proteinExistence type="predicted"/>
<keyword evidence="2" id="KW-0808">Transferase</keyword>
<dbReference type="PANTHER" id="PTHR43861">
    <property type="entry name" value="TRANS-ACONITATE 2-METHYLTRANSFERASE-RELATED"/>
    <property type="match status" value="1"/>
</dbReference>
<dbReference type="Gene3D" id="3.40.50.150">
    <property type="entry name" value="Vaccinia Virus protein VP39"/>
    <property type="match status" value="1"/>
</dbReference>
<dbReference type="SUPFAM" id="SSF53335">
    <property type="entry name" value="S-adenosyl-L-methionine-dependent methyltransferases"/>
    <property type="match status" value="1"/>
</dbReference>
<accession>A0A926WJR2</accession>
<feature type="domain" description="Methyltransferase" evidence="3">
    <location>
        <begin position="41"/>
        <end position="136"/>
    </location>
</feature>
<gene>
    <name evidence="4" type="ORF">H6G06_14650</name>
</gene>
<evidence type="ECO:0000256" key="2">
    <source>
        <dbReference type="ARBA" id="ARBA00022679"/>
    </source>
</evidence>
<evidence type="ECO:0000259" key="3">
    <source>
        <dbReference type="Pfam" id="PF13649"/>
    </source>
</evidence>
<dbReference type="Proteomes" id="UP000662185">
    <property type="component" value="Unassembled WGS sequence"/>
</dbReference>
<organism evidence="4 5">
    <name type="scientific">Anabaena sphaerica FACHB-251</name>
    <dbReference type="NCBI Taxonomy" id="2692883"/>
    <lineage>
        <taxon>Bacteria</taxon>
        <taxon>Bacillati</taxon>
        <taxon>Cyanobacteriota</taxon>
        <taxon>Cyanophyceae</taxon>
        <taxon>Nostocales</taxon>
        <taxon>Nostocaceae</taxon>
        <taxon>Anabaena</taxon>
    </lineage>
</organism>
<dbReference type="GO" id="GO:0008168">
    <property type="term" value="F:methyltransferase activity"/>
    <property type="evidence" value="ECO:0007669"/>
    <property type="project" value="UniProtKB-KW"/>
</dbReference>
<protein>
    <submittedName>
        <fullName evidence="4">Class I SAM-dependent methyltransferase</fullName>
    </submittedName>
</protein>
<sequence length="246" mass="28472">MAEHYDSIAQEYKKAKELPIRLHIERYTYFNMLGDITGKSILDLACGEGLYTRQFKQKGASLVVGVDISEKMLELARQEEAKNQLDIQYIVGNVMELGKIGDFDLVVASYLLNYAQTEEQLQKMCQTIFTNLKPGGRFVTLNNNSEQSPISYLKTEKYGFIKTITEPLQPGTAIKLIFSVADKQFSFDNYYLSKDTYKKVLEKVGFKDIRWQKMLVSPEGIKEFSQEFWQDYLDCMPHFGIECFKY</sequence>
<evidence type="ECO:0000313" key="4">
    <source>
        <dbReference type="EMBL" id="MBD2294686.1"/>
    </source>
</evidence>
<keyword evidence="1 4" id="KW-0489">Methyltransferase</keyword>
<evidence type="ECO:0000313" key="5">
    <source>
        <dbReference type="Proteomes" id="UP000662185"/>
    </source>
</evidence>
<name>A0A926WJR2_9NOST</name>
<keyword evidence="5" id="KW-1185">Reference proteome</keyword>
<dbReference type="Pfam" id="PF13649">
    <property type="entry name" value="Methyltransf_25"/>
    <property type="match status" value="1"/>
</dbReference>